<dbReference type="RefSeq" id="WP_150447518.1">
    <property type="nucleotide sequence ID" value="NZ_VYSA01000001.1"/>
</dbReference>
<reference evidence="2" key="1">
    <citation type="submission" date="2019-09" db="EMBL/GenBank/DDBJ databases">
        <title>Mumia zhuanghuii sp. nov. isolated from the intestinal contents of plateau pika (Ochotona curzoniae) in the Qinghai-Tibet plateau of China.</title>
        <authorList>
            <person name="Tian Z."/>
        </authorList>
    </citation>
    <scope>NUCLEOTIDE SEQUENCE [LARGE SCALE GENOMIC DNA]</scope>
    <source>
        <strain evidence="2">JCM 30598</strain>
    </source>
</reference>
<evidence type="ECO:0000313" key="1">
    <source>
        <dbReference type="EMBL" id="KAA9110744.1"/>
    </source>
</evidence>
<dbReference type="EMBL" id="VYSA01000001">
    <property type="protein sequence ID" value="KAA9110744.1"/>
    <property type="molecule type" value="Genomic_DNA"/>
</dbReference>
<evidence type="ECO:0000313" key="2">
    <source>
        <dbReference type="Proteomes" id="UP000325827"/>
    </source>
</evidence>
<gene>
    <name evidence="1" type="ORF">F6B43_03645</name>
</gene>
<protein>
    <recommendedName>
        <fullName evidence="3">Serine/arginine repetitive matrix protein 2</fullName>
    </recommendedName>
</protein>
<name>A0A5J5J6J7_9MICO</name>
<accession>A0A5J5J6J7</accession>
<evidence type="ECO:0008006" key="3">
    <source>
        <dbReference type="Google" id="ProtNLM"/>
    </source>
</evidence>
<keyword evidence="2" id="KW-1185">Reference proteome</keyword>
<dbReference type="AlphaFoldDB" id="A0A5J5J6J7"/>
<dbReference type="Proteomes" id="UP000325827">
    <property type="component" value="Unassembled WGS sequence"/>
</dbReference>
<dbReference type="OrthoDB" id="3239759at2"/>
<comment type="caution">
    <text evidence="1">The sequence shown here is derived from an EMBL/GenBank/DDBJ whole genome shotgun (WGS) entry which is preliminary data.</text>
</comment>
<sequence length="293" mass="32551">MPQHHNTGPNRRGQGFENSERLRELLTRLNDDGPDAWRTDAEAAALMRHAAQKYAALARKHGLDPWEASAAAFEAMRTAAVRRADDPWAVITRAVQITCIAENRANGLLCSVHQARRPRYSSFHDAERFSDRENPLTDYHPAFRADPFADPFGGDEDDVREEAFEDTGSTRVESAMEDTIALLCWHGWGPELARAAVECICARLAESVSRAGAYESLRRDRHTRALLDIPAPSWYRLLRIILGTPDLHLAGTNAARGVLLRLLIDESLRHLMDDADLGAAIKVAAPGVMRGRS</sequence>
<proteinExistence type="predicted"/>
<organism evidence="1 2">
    <name type="scientific">Microbacterium rhizomatis</name>
    <dbReference type="NCBI Taxonomy" id="1631477"/>
    <lineage>
        <taxon>Bacteria</taxon>
        <taxon>Bacillati</taxon>
        <taxon>Actinomycetota</taxon>
        <taxon>Actinomycetes</taxon>
        <taxon>Micrococcales</taxon>
        <taxon>Microbacteriaceae</taxon>
        <taxon>Microbacterium</taxon>
    </lineage>
</organism>